<organism evidence="2 3">
    <name type="scientific">Lophium mytilinum</name>
    <dbReference type="NCBI Taxonomy" id="390894"/>
    <lineage>
        <taxon>Eukaryota</taxon>
        <taxon>Fungi</taxon>
        <taxon>Dikarya</taxon>
        <taxon>Ascomycota</taxon>
        <taxon>Pezizomycotina</taxon>
        <taxon>Dothideomycetes</taxon>
        <taxon>Pleosporomycetidae</taxon>
        <taxon>Mytilinidiales</taxon>
        <taxon>Mytilinidiaceae</taxon>
        <taxon>Lophium</taxon>
    </lineage>
</organism>
<feature type="compositionally biased region" description="Polar residues" evidence="1">
    <location>
        <begin position="1"/>
        <end position="11"/>
    </location>
</feature>
<dbReference type="OrthoDB" id="6250593at2759"/>
<name>A0A6A6QD98_9PEZI</name>
<feature type="compositionally biased region" description="Basic and acidic residues" evidence="1">
    <location>
        <begin position="12"/>
        <end position="34"/>
    </location>
</feature>
<reference evidence="2" key="1">
    <citation type="journal article" date="2020" name="Stud. Mycol.">
        <title>101 Dothideomycetes genomes: a test case for predicting lifestyles and emergence of pathogens.</title>
        <authorList>
            <person name="Haridas S."/>
            <person name="Albert R."/>
            <person name="Binder M."/>
            <person name="Bloem J."/>
            <person name="Labutti K."/>
            <person name="Salamov A."/>
            <person name="Andreopoulos B."/>
            <person name="Baker S."/>
            <person name="Barry K."/>
            <person name="Bills G."/>
            <person name="Bluhm B."/>
            <person name="Cannon C."/>
            <person name="Castanera R."/>
            <person name="Culley D."/>
            <person name="Daum C."/>
            <person name="Ezra D."/>
            <person name="Gonzalez J."/>
            <person name="Henrissat B."/>
            <person name="Kuo A."/>
            <person name="Liang C."/>
            <person name="Lipzen A."/>
            <person name="Lutzoni F."/>
            <person name="Magnuson J."/>
            <person name="Mondo S."/>
            <person name="Nolan M."/>
            <person name="Ohm R."/>
            <person name="Pangilinan J."/>
            <person name="Park H.-J."/>
            <person name="Ramirez L."/>
            <person name="Alfaro M."/>
            <person name="Sun H."/>
            <person name="Tritt A."/>
            <person name="Yoshinaga Y."/>
            <person name="Zwiers L.-H."/>
            <person name="Turgeon B."/>
            <person name="Goodwin S."/>
            <person name="Spatafora J."/>
            <person name="Crous P."/>
            <person name="Grigoriev I."/>
        </authorList>
    </citation>
    <scope>NUCLEOTIDE SEQUENCE</scope>
    <source>
        <strain evidence="2">CBS 269.34</strain>
    </source>
</reference>
<gene>
    <name evidence="2" type="ORF">BU16DRAFT_567205</name>
</gene>
<evidence type="ECO:0000256" key="1">
    <source>
        <dbReference type="SAM" id="MobiDB-lite"/>
    </source>
</evidence>
<protein>
    <submittedName>
        <fullName evidence="2">Uncharacterized protein</fullName>
    </submittedName>
</protein>
<feature type="region of interest" description="Disordered" evidence="1">
    <location>
        <begin position="1"/>
        <end position="35"/>
    </location>
</feature>
<sequence length="65" mass="6752">MPDQQQPQLSAEDQKNAQDPNHPAHPEHPKHGEFLKSLPKKLGGAAVFGAGATMGGDAVKAALGQ</sequence>
<accession>A0A6A6QD98</accession>
<dbReference type="EMBL" id="MU004198">
    <property type="protein sequence ID" value="KAF2490111.1"/>
    <property type="molecule type" value="Genomic_DNA"/>
</dbReference>
<evidence type="ECO:0000313" key="2">
    <source>
        <dbReference type="EMBL" id="KAF2490111.1"/>
    </source>
</evidence>
<dbReference type="Proteomes" id="UP000799750">
    <property type="component" value="Unassembled WGS sequence"/>
</dbReference>
<dbReference type="AlphaFoldDB" id="A0A6A6QD98"/>
<keyword evidence="3" id="KW-1185">Reference proteome</keyword>
<evidence type="ECO:0000313" key="3">
    <source>
        <dbReference type="Proteomes" id="UP000799750"/>
    </source>
</evidence>
<proteinExistence type="predicted"/>